<dbReference type="AlphaFoldDB" id="A0A926EC68"/>
<keyword evidence="1" id="KW-0472">Membrane</keyword>
<protein>
    <submittedName>
        <fullName evidence="2">Uncharacterized protein</fullName>
    </submittedName>
</protein>
<comment type="caution">
    <text evidence="2">The sequence shown here is derived from an EMBL/GenBank/DDBJ whole genome shotgun (WGS) entry which is preliminary data.</text>
</comment>
<feature type="transmembrane region" description="Helical" evidence="1">
    <location>
        <begin position="27"/>
        <end position="46"/>
    </location>
</feature>
<keyword evidence="3" id="KW-1185">Reference proteome</keyword>
<evidence type="ECO:0000313" key="3">
    <source>
        <dbReference type="Proteomes" id="UP000660861"/>
    </source>
</evidence>
<sequence length="95" mass="10945">MNDKELTMEFFPLAAAGEQTERRKKRIVTAVIVFLSLLVLLTPLTATYKDGGTRTYTALLYKVIVWRPLEEGEDHKTGTEVYIFPDNFHDLDFYA</sequence>
<keyword evidence="1" id="KW-1133">Transmembrane helix</keyword>
<reference evidence="2" key="1">
    <citation type="submission" date="2020-08" db="EMBL/GenBank/DDBJ databases">
        <title>Genome public.</title>
        <authorList>
            <person name="Liu C."/>
            <person name="Sun Q."/>
        </authorList>
    </citation>
    <scope>NUCLEOTIDE SEQUENCE</scope>
    <source>
        <strain evidence="2">NSJ-54</strain>
    </source>
</reference>
<evidence type="ECO:0000256" key="1">
    <source>
        <dbReference type="SAM" id="Phobius"/>
    </source>
</evidence>
<dbReference type="RefSeq" id="WP_262396771.1">
    <property type="nucleotide sequence ID" value="NZ_JACRTC010000001.1"/>
</dbReference>
<gene>
    <name evidence="2" type="ORF">H8709_02400</name>
</gene>
<evidence type="ECO:0000313" key="2">
    <source>
        <dbReference type="EMBL" id="MBC8569674.1"/>
    </source>
</evidence>
<dbReference type="Proteomes" id="UP000660861">
    <property type="component" value="Unassembled WGS sequence"/>
</dbReference>
<organism evidence="2 3">
    <name type="scientific">Zongyangia hominis</name>
    <dbReference type="NCBI Taxonomy" id="2763677"/>
    <lineage>
        <taxon>Bacteria</taxon>
        <taxon>Bacillati</taxon>
        <taxon>Bacillota</taxon>
        <taxon>Clostridia</taxon>
        <taxon>Eubacteriales</taxon>
        <taxon>Oscillospiraceae</taxon>
        <taxon>Zongyangia</taxon>
    </lineage>
</organism>
<proteinExistence type="predicted"/>
<accession>A0A926EC68</accession>
<keyword evidence="1" id="KW-0812">Transmembrane</keyword>
<dbReference type="EMBL" id="JACRTC010000001">
    <property type="protein sequence ID" value="MBC8569674.1"/>
    <property type="molecule type" value="Genomic_DNA"/>
</dbReference>
<name>A0A926EC68_9FIRM</name>